<accession>A0A2T7PPN1</accession>
<dbReference type="Pfam" id="PF07527">
    <property type="entry name" value="Hairy_orange"/>
    <property type="match status" value="1"/>
</dbReference>
<keyword evidence="9" id="KW-1185">Reference proteome</keyword>
<dbReference type="Proteomes" id="UP000245119">
    <property type="component" value="Linkage Group LG2"/>
</dbReference>
<reference evidence="8 9" key="1">
    <citation type="submission" date="2018-04" db="EMBL/GenBank/DDBJ databases">
        <title>The genome of golden apple snail Pomacea canaliculata provides insight into stress tolerance and invasive adaptation.</title>
        <authorList>
            <person name="Liu C."/>
            <person name="Liu B."/>
            <person name="Ren Y."/>
            <person name="Zhang Y."/>
            <person name="Wang H."/>
            <person name="Li S."/>
            <person name="Jiang F."/>
            <person name="Yin L."/>
            <person name="Zhang G."/>
            <person name="Qian W."/>
            <person name="Fan W."/>
        </authorList>
    </citation>
    <scope>NUCLEOTIDE SEQUENCE [LARGE SCALE GENOMIC DNA]</scope>
    <source>
        <strain evidence="8">SZHN2017</strain>
        <tissue evidence="8">Muscle</tissue>
    </source>
</reference>
<dbReference type="EMBL" id="PZQS01000002">
    <property type="protein sequence ID" value="PVD35365.1"/>
    <property type="molecule type" value="Genomic_DNA"/>
</dbReference>
<comment type="subcellular location">
    <subcellularLocation>
        <location evidence="1">Nucleus</location>
    </subcellularLocation>
</comment>
<evidence type="ECO:0000256" key="3">
    <source>
        <dbReference type="ARBA" id="ARBA00023125"/>
    </source>
</evidence>
<evidence type="ECO:0000256" key="1">
    <source>
        <dbReference type="ARBA" id="ARBA00004123"/>
    </source>
</evidence>
<keyword evidence="2" id="KW-0805">Transcription regulation</keyword>
<dbReference type="GO" id="GO:0046983">
    <property type="term" value="F:protein dimerization activity"/>
    <property type="evidence" value="ECO:0007669"/>
    <property type="project" value="InterPro"/>
</dbReference>
<evidence type="ECO:0000256" key="5">
    <source>
        <dbReference type="ARBA" id="ARBA00023242"/>
    </source>
</evidence>
<dbReference type="FunFam" id="4.10.280.10:FF:000009">
    <property type="entry name" value="Transcription factor HES-1"/>
    <property type="match status" value="1"/>
</dbReference>
<dbReference type="InterPro" id="IPR011598">
    <property type="entry name" value="bHLH_dom"/>
</dbReference>
<dbReference type="OrthoDB" id="6085656at2759"/>
<dbReference type="STRING" id="400727.A0A2T7PPN1"/>
<dbReference type="OMA" id="THKLVEH"/>
<dbReference type="Gene3D" id="6.10.250.980">
    <property type="match status" value="1"/>
</dbReference>
<keyword evidence="5" id="KW-0539">Nucleus</keyword>
<comment type="caution">
    <text evidence="8">The sequence shown here is derived from an EMBL/GenBank/DDBJ whole genome shotgun (WGS) entry which is preliminary data.</text>
</comment>
<proteinExistence type="predicted"/>
<name>A0A2T7PPN1_POMCA</name>
<dbReference type="SUPFAM" id="SSF158457">
    <property type="entry name" value="Orange domain-like"/>
    <property type="match status" value="1"/>
</dbReference>
<evidence type="ECO:0000313" key="8">
    <source>
        <dbReference type="EMBL" id="PVD35365.1"/>
    </source>
</evidence>
<dbReference type="GO" id="GO:0005634">
    <property type="term" value="C:nucleus"/>
    <property type="evidence" value="ECO:0007669"/>
    <property type="project" value="UniProtKB-SubCell"/>
</dbReference>
<organism evidence="8 9">
    <name type="scientific">Pomacea canaliculata</name>
    <name type="common">Golden apple snail</name>
    <dbReference type="NCBI Taxonomy" id="400727"/>
    <lineage>
        <taxon>Eukaryota</taxon>
        <taxon>Metazoa</taxon>
        <taxon>Spiralia</taxon>
        <taxon>Lophotrochozoa</taxon>
        <taxon>Mollusca</taxon>
        <taxon>Gastropoda</taxon>
        <taxon>Caenogastropoda</taxon>
        <taxon>Architaenioglossa</taxon>
        <taxon>Ampullarioidea</taxon>
        <taxon>Ampullariidae</taxon>
        <taxon>Pomacea</taxon>
    </lineage>
</organism>
<dbReference type="SMART" id="SM00353">
    <property type="entry name" value="HLH"/>
    <property type="match status" value="1"/>
</dbReference>
<evidence type="ECO:0000256" key="2">
    <source>
        <dbReference type="ARBA" id="ARBA00023015"/>
    </source>
</evidence>
<sequence length="381" mass="40270">MADTAVASPMKIDLNNRKNKKPLMEKRRRARINSCLSQLKSLVLQAIKKDSSQFSKLEKADILELTVKHLRALQRQQAAGAMTSDPSVVSKYRAGFNECAKEVIRYMSSVRDVSDEIKDRVVGHLAGCLQVVNHMTPPHSEAMAAPHPHCLKPLHVHIPQQQPLTAAMPAPALLVPQGVLPAALSLTPSSISSTSSSPPLSSSPGTQTLSPVTAVSLPAAIQTAATMVPSSTATTSHTGLPGHISGAFKIVPSSSCPAGAVALYLGGPSAGGRTGDLGVDAVPVYSLPLPQVDGAVTAFVPPVTSAQAIPAHHVTSHQLTHVTNTLSSSVKQEYLSCAVDLRQHSKVMKPISMDVDRSPLPVSLGHCTQASLSDEKLWRPW</sequence>
<keyword evidence="4" id="KW-0804">Transcription</keyword>
<feature type="domain" description="BHLH" evidence="6">
    <location>
        <begin position="16"/>
        <end position="73"/>
    </location>
</feature>
<evidence type="ECO:0000259" key="7">
    <source>
        <dbReference type="PROSITE" id="PS51054"/>
    </source>
</evidence>
<feature type="domain" description="Orange" evidence="7">
    <location>
        <begin position="92"/>
        <end position="125"/>
    </location>
</feature>
<dbReference type="InterPro" id="IPR036638">
    <property type="entry name" value="HLH_DNA-bd_sf"/>
</dbReference>
<dbReference type="Pfam" id="PF00010">
    <property type="entry name" value="HLH"/>
    <property type="match status" value="1"/>
</dbReference>
<dbReference type="InterPro" id="IPR050370">
    <property type="entry name" value="HES_HEY"/>
</dbReference>
<dbReference type="PROSITE" id="PS51054">
    <property type="entry name" value="ORANGE"/>
    <property type="match status" value="1"/>
</dbReference>
<dbReference type="SUPFAM" id="SSF47459">
    <property type="entry name" value="HLH, helix-loop-helix DNA-binding domain"/>
    <property type="match status" value="1"/>
</dbReference>
<keyword evidence="3" id="KW-0238">DNA-binding</keyword>
<dbReference type="SMART" id="SM00511">
    <property type="entry name" value="ORANGE"/>
    <property type="match status" value="1"/>
</dbReference>
<evidence type="ECO:0000313" key="9">
    <source>
        <dbReference type="Proteomes" id="UP000245119"/>
    </source>
</evidence>
<dbReference type="PANTHER" id="PTHR10985">
    <property type="entry name" value="BASIC HELIX-LOOP-HELIX TRANSCRIPTION FACTOR, HES-RELATED"/>
    <property type="match status" value="1"/>
</dbReference>
<dbReference type="GO" id="GO:0006355">
    <property type="term" value="P:regulation of DNA-templated transcription"/>
    <property type="evidence" value="ECO:0007669"/>
    <property type="project" value="InterPro"/>
</dbReference>
<gene>
    <name evidence="8" type="ORF">C0Q70_02325</name>
</gene>
<dbReference type="GO" id="GO:0003677">
    <property type="term" value="F:DNA binding"/>
    <property type="evidence" value="ECO:0007669"/>
    <property type="project" value="UniProtKB-KW"/>
</dbReference>
<evidence type="ECO:0000256" key="4">
    <source>
        <dbReference type="ARBA" id="ARBA00023163"/>
    </source>
</evidence>
<protein>
    <submittedName>
        <fullName evidence="8">Uncharacterized protein</fullName>
    </submittedName>
</protein>
<dbReference type="AlphaFoldDB" id="A0A2T7PPN1"/>
<dbReference type="CDD" id="cd11459">
    <property type="entry name" value="bHLH-O_HES1_4"/>
    <property type="match status" value="1"/>
</dbReference>
<evidence type="ECO:0000259" key="6">
    <source>
        <dbReference type="PROSITE" id="PS50888"/>
    </source>
</evidence>
<dbReference type="PROSITE" id="PS50888">
    <property type="entry name" value="BHLH"/>
    <property type="match status" value="1"/>
</dbReference>
<dbReference type="Gene3D" id="4.10.280.10">
    <property type="entry name" value="Helix-loop-helix DNA-binding domain"/>
    <property type="match status" value="1"/>
</dbReference>
<dbReference type="InterPro" id="IPR003650">
    <property type="entry name" value="Orange_dom"/>
</dbReference>